<dbReference type="GO" id="GO:0036503">
    <property type="term" value="P:ERAD pathway"/>
    <property type="evidence" value="ECO:0007669"/>
    <property type="project" value="InterPro"/>
</dbReference>
<dbReference type="PANTHER" id="PTHR13931:SF2">
    <property type="entry name" value="UBIQUITIN CONJUGATION FACTOR E4 B"/>
    <property type="match status" value="1"/>
</dbReference>
<evidence type="ECO:0000256" key="13">
    <source>
        <dbReference type="ARBA" id="ARBA00056267"/>
    </source>
</evidence>
<feature type="domain" description="U-box" evidence="18">
    <location>
        <begin position="1158"/>
        <end position="1231"/>
    </location>
</feature>
<dbReference type="CDD" id="cd16658">
    <property type="entry name" value="RING-Ubox_UBE4B"/>
    <property type="match status" value="1"/>
</dbReference>
<feature type="region of interest" description="Disordered" evidence="17">
    <location>
        <begin position="165"/>
        <end position="187"/>
    </location>
</feature>
<feature type="region of interest" description="Disordered" evidence="17">
    <location>
        <begin position="224"/>
        <end position="319"/>
    </location>
</feature>
<evidence type="ECO:0000313" key="19">
    <source>
        <dbReference type="Proteomes" id="UP000515129"/>
    </source>
</evidence>
<evidence type="ECO:0000256" key="7">
    <source>
        <dbReference type="ARBA" id="ARBA00022490"/>
    </source>
</evidence>
<evidence type="ECO:0000256" key="9">
    <source>
        <dbReference type="ARBA" id="ARBA00022679"/>
    </source>
</evidence>
<keyword evidence="11" id="KW-0007">Acetylation</keyword>
<evidence type="ECO:0000256" key="17">
    <source>
        <dbReference type="SAM" id="MobiDB-lite"/>
    </source>
</evidence>
<evidence type="ECO:0000256" key="12">
    <source>
        <dbReference type="ARBA" id="ARBA00023242"/>
    </source>
</evidence>
<keyword evidence="10" id="KW-0833">Ubl conjugation pathway</keyword>
<organism evidence="19 20">
    <name type="scientific">Carassius auratus</name>
    <name type="common">Goldfish</name>
    <dbReference type="NCBI Taxonomy" id="7957"/>
    <lineage>
        <taxon>Eukaryota</taxon>
        <taxon>Metazoa</taxon>
        <taxon>Chordata</taxon>
        <taxon>Craniata</taxon>
        <taxon>Vertebrata</taxon>
        <taxon>Euteleostomi</taxon>
        <taxon>Actinopterygii</taxon>
        <taxon>Neopterygii</taxon>
        <taxon>Teleostei</taxon>
        <taxon>Ostariophysi</taxon>
        <taxon>Cypriniformes</taxon>
        <taxon>Cyprinidae</taxon>
        <taxon>Cyprininae</taxon>
        <taxon>Carassius</taxon>
    </lineage>
</organism>
<feature type="compositionally biased region" description="Basic and acidic residues" evidence="17">
    <location>
        <begin position="68"/>
        <end position="81"/>
    </location>
</feature>
<dbReference type="GO" id="GO:0006511">
    <property type="term" value="P:ubiquitin-dependent protein catabolic process"/>
    <property type="evidence" value="ECO:0007669"/>
    <property type="project" value="InterPro"/>
</dbReference>
<feature type="compositionally biased region" description="Pro residues" evidence="17">
    <location>
        <begin position="233"/>
        <end position="242"/>
    </location>
</feature>
<dbReference type="SUPFAM" id="SSF57850">
    <property type="entry name" value="RING/U-box"/>
    <property type="match status" value="1"/>
</dbReference>
<reference evidence="20" key="1">
    <citation type="submission" date="2025-08" db="UniProtKB">
        <authorList>
            <consortium name="RefSeq"/>
        </authorList>
    </citation>
    <scope>IDENTIFICATION</scope>
    <source>
        <strain evidence="20">Wakin</strain>
        <tissue evidence="20">Muscle</tissue>
    </source>
</reference>
<evidence type="ECO:0000256" key="8">
    <source>
        <dbReference type="ARBA" id="ARBA00022553"/>
    </source>
</evidence>
<evidence type="ECO:0000256" key="6">
    <source>
        <dbReference type="ARBA" id="ARBA00012483"/>
    </source>
</evidence>
<dbReference type="UniPathway" id="UPA00143"/>
<dbReference type="SMART" id="SM00504">
    <property type="entry name" value="Ubox"/>
    <property type="match status" value="1"/>
</dbReference>
<keyword evidence="12" id="KW-0539">Nucleus</keyword>
<evidence type="ECO:0000256" key="5">
    <source>
        <dbReference type="ARBA" id="ARBA00007434"/>
    </source>
</evidence>
<evidence type="ECO:0000256" key="4">
    <source>
        <dbReference type="ARBA" id="ARBA00004906"/>
    </source>
</evidence>
<comment type="pathway">
    <text evidence="4">Protein modification; protein ubiquitination.</text>
</comment>
<dbReference type="GO" id="GO:0000151">
    <property type="term" value="C:ubiquitin ligase complex"/>
    <property type="evidence" value="ECO:0007669"/>
    <property type="project" value="InterPro"/>
</dbReference>
<feature type="compositionally biased region" description="Low complexity" evidence="17">
    <location>
        <begin position="10"/>
        <end position="33"/>
    </location>
</feature>
<dbReference type="InterPro" id="IPR045132">
    <property type="entry name" value="UBE4"/>
</dbReference>
<dbReference type="FunFam" id="3.30.40.10:FF:000060">
    <property type="entry name" value="ubiquitin conjugation factor E4 B"/>
    <property type="match status" value="1"/>
</dbReference>
<dbReference type="Pfam" id="PF04564">
    <property type="entry name" value="U-box"/>
    <property type="match status" value="1"/>
</dbReference>
<dbReference type="GeneID" id="113065441"/>
<dbReference type="InterPro" id="IPR003613">
    <property type="entry name" value="Ubox_domain"/>
</dbReference>
<dbReference type="RefSeq" id="XP_026092460.1">
    <property type="nucleotide sequence ID" value="XM_026236675.1"/>
</dbReference>
<comment type="catalytic activity">
    <reaction evidence="1">
        <text>S-ubiquitinyl-[E2 ubiquitin-conjugating enzyme]-L-cysteine + [acceptor protein]-L-lysine = [E2 ubiquitin-conjugating enzyme]-L-cysteine + N(6)-ubiquitinyl-[acceptor protein]-L-lysine.</text>
        <dbReference type="EC" id="2.3.2.27"/>
    </reaction>
</comment>
<dbReference type="Gene3D" id="3.30.40.10">
    <property type="entry name" value="Zinc/RING finger domain, C3HC4 (zinc finger)"/>
    <property type="match status" value="1"/>
</dbReference>
<name>A0A6P6M6X9_CARAU</name>
<keyword evidence="8" id="KW-0597">Phosphoprotein</keyword>
<protein>
    <recommendedName>
        <fullName evidence="14">Ubiquitin conjugation factor E4 B</fullName>
        <ecNumber evidence="6">2.3.2.27</ecNumber>
    </recommendedName>
    <alternativeName>
        <fullName evidence="16">RING-type E3 ubiquitin transferase E4 B</fullName>
    </alternativeName>
    <alternativeName>
        <fullName evidence="15">Ubiquitin fusion degradation protein 2</fullName>
    </alternativeName>
</protein>
<gene>
    <name evidence="20" type="primary">LOC113065441</name>
</gene>
<dbReference type="PROSITE" id="PS51698">
    <property type="entry name" value="U_BOX"/>
    <property type="match status" value="1"/>
</dbReference>
<evidence type="ECO:0000256" key="1">
    <source>
        <dbReference type="ARBA" id="ARBA00000900"/>
    </source>
</evidence>
<dbReference type="PANTHER" id="PTHR13931">
    <property type="entry name" value="UBIQUITINATION FACTOR E4"/>
    <property type="match status" value="1"/>
</dbReference>
<feature type="compositionally biased region" description="Low complexity" evidence="17">
    <location>
        <begin position="997"/>
        <end position="1008"/>
    </location>
</feature>
<sequence length="1233" mass="139026">MGASGVACRSQSSEGVSSLSSSPSNSLETQSQSLSRSQSMDIDTASCEKSMSQVDVDSGIENMEVEDSDRREKRNLAEKDSSSSSDVSEEQALHLICKILRVSWKEQDRDVIFLPSLAAEFQKNPRDVYSDFRDLIGQILMEALMMSTRSRDCNPFASLTATSQPITAARSPDRHLTLVPPSSQSGSPMMPCAGSFGASSLSSLYGCSPNPLALSSARMSAPSVPLAPAAAHPGPPSPPASRPPASLLLPSPSTPLPISQRYRPYSLSSSIPISPSQRASQSGMLTPPTTSGIPSSPSPRHHSTDSSMPYPGSPSTVPRRTRLATRMPSSLGASGGGMAGDSCSDRFTIESCKETEMLNYLIERFDSVGMEERKALKMCSQPAVSQLLSNIRSQCISHAALVLQGTLTQPRAPLQPSLLVPYMLCRNLPYGFIQELVRMTHQEEDVFKQIFVPILQGLTLAVKECSFDSDNFKFPLMALVELCEIKFGKTHPVCNLITSLPLWCPDPLSPGTGREIQRLSFLGAFFSLSVFAEDDTKVGDKFFSGPAITVENTRVVSQSLQHYLESARGDLFKILHNILLNGETREAALSYMAALVNRNVKKAQIQTDDKLVSTDGFMMNFLWVLQQLSMKIKLDTVDPLYIFHPKCRLNVSTEETRLKATMEDLKSWLSELHEDPSKFSEPKFPTECFFLTLHAHHLSILPCCRRYIRRLRAIRDLNRTVEELKNSENQWKDSPLASRHREMLKRCKTQLKKLVRSKACADAGLLDENLLRRCLQFFSMVIQLILRMVEPDYPGVTLPLNPEIPKSFAALPEFYIEDVAEFLLFIVQYFPQVLYEPCTGDIVTFLVVFISSQNYIKNPYLIAKLVEVLFVTNPAVQPRTQRFFEMMENHPLSINQLVPALMKFYTDVEHTGATSEFYDKFTIRYHISTIFKSLWQNINHQGTFLEEFNSGKQFVRYINMLINDTTFLLDESLESLKRIHEIQEEMKNKEQWDQLPREQQQSRQSQLTQDERVSRSYLALATETVDMFHILTKQVQKPFLRPELGPRLAAMLNYNLQQLCGPKCRDLKVENPEKYGFEPKKLLDQLTDIYLQLDCARFAKAIADDQRSYSRELFEEVISKMRKAGIKSTIAIEKFKLLLEKVEEIVARNSQSEMDYGDAPDEFKDPLMDTLMTDPVQLPSGNIMDRSIILRHLLNSPTDPFNRQPLTESMLEPVPELKERIQAWMRGKQSGRA</sequence>
<evidence type="ECO:0000256" key="14">
    <source>
        <dbReference type="ARBA" id="ARBA00072779"/>
    </source>
</evidence>
<dbReference type="EC" id="2.3.2.27" evidence="6"/>
<dbReference type="Proteomes" id="UP000515129">
    <property type="component" value="Chromosome 48"/>
</dbReference>
<dbReference type="Pfam" id="PF10408">
    <property type="entry name" value="Ufd2P_core"/>
    <property type="match status" value="1"/>
</dbReference>
<evidence type="ECO:0000256" key="11">
    <source>
        <dbReference type="ARBA" id="ARBA00022990"/>
    </source>
</evidence>
<feature type="compositionally biased region" description="Low complexity" evidence="17">
    <location>
        <begin position="261"/>
        <end position="295"/>
    </location>
</feature>
<dbReference type="GO" id="GO:0000209">
    <property type="term" value="P:protein polyubiquitination"/>
    <property type="evidence" value="ECO:0007669"/>
    <property type="project" value="TreeGrafter"/>
</dbReference>
<comment type="function">
    <text evidence="13">Ubiquitin-protein ligase that probably functions as an E3 ligase in conjunction with specific E1 and E2 ligases. May also function as an E4 ligase mediating the assembly of polyubiquitin chains on substrates ubiquitinated by another E3 ubiquitin ligase. May regulate myosin assembly in striated muscles together with STUB1 and VCP/p97 by targeting myosin chaperone UNC45B for proteasomal degradation.</text>
</comment>
<dbReference type="InterPro" id="IPR019474">
    <property type="entry name" value="Ub_conjug_fac_E4_core"/>
</dbReference>
<keyword evidence="19" id="KW-1185">Reference proteome</keyword>
<keyword evidence="7" id="KW-0963">Cytoplasm</keyword>
<feature type="compositionally biased region" description="Polar residues" evidence="17">
    <location>
        <begin position="34"/>
        <end position="55"/>
    </location>
</feature>
<evidence type="ECO:0000256" key="15">
    <source>
        <dbReference type="ARBA" id="ARBA00081821"/>
    </source>
</evidence>
<dbReference type="GO" id="GO:0005737">
    <property type="term" value="C:cytoplasm"/>
    <property type="evidence" value="ECO:0007669"/>
    <property type="project" value="UniProtKB-SubCell"/>
</dbReference>
<feature type="region of interest" description="Disordered" evidence="17">
    <location>
        <begin position="989"/>
        <end position="1009"/>
    </location>
</feature>
<evidence type="ECO:0000256" key="16">
    <source>
        <dbReference type="ARBA" id="ARBA00083610"/>
    </source>
</evidence>
<dbReference type="InterPro" id="IPR013083">
    <property type="entry name" value="Znf_RING/FYVE/PHD"/>
</dbReference>
<proteinExistence type="inferred from homology"/>
<comment type="similarity">
    <text evidence="5">Belongs to the ubiquitin conjugation factor E4 family.</text>
</comment>
<evidence type="ECO:0000313" key="20">
    <source>
        <dbReference type="RefSeq" id="XP_026092460.1"/>
    </source>
</evidence>
<dbReference type="AlphaFoldDB" id="A0A6P6M6X9"/>
<dbReference type="GO" id="GO:0034450">
    <property type="term" value="F:ubiquitin-ubiquitin ligase activity"/>
    <property type="evidence" value="ECO:0007669"/>
    <property type="project" value="InterPro"/>
</dbReference>
<evidence type="ECO:0000256" key="3">
    <source>
        <dbReference type="ARBA" id="ARBA00004496"/>
    </source>
</evidence>
<keyword evidence="9" id="KW-0808">Transferase</keyword>
<feature type="region of interest" description="Disordered" evidence="17">
    <location>
        <begin position="1"/>
        <end position="87"/>
    </location>
</feature>
<accession>A0A6P6M6X9</accession>
<evidence type="ECO:0000256" key="10">
    <source>
        <dbReference type="ARBA" id="ARBA00022786"/>
    </source>
</evidence>
<evidence type="ECO:0000259" key="18">
    <source>
        <dbReference type="PROSITE" id="PS51698"/>
    </source>
</evidence>
<evidence type="ECO:0000256" key="2">
    <source>
        <dbReference type="ARBA" id="ARBA00004123"/>
    </source>
</evidence>
<comment type="subcellular location">
    <subcellularLocation>
        <location evidence="3">Cytoplasm</location>
    </subcellularLocation>
    <subcellularLocation>
        <location evidence="2">Nucleus</location>
    </subcellularLocation>
</comment>
<dbReference type="GO" id="GO:0005634">
    <property type="term" value="C:nucleus"/>
    <property type="evidence" value="ECO:0007669"/>
    <property type="project" value="UniProtKB-SubCell"/>
</dbReference>